<name>A0ABT0M176_9RHOB</name>
<evidence type="ECO:0000313" key="2">
    <source>
        <dbReference type="EMBL" id="MCL1628611.1"/>
    </source>
</evidence>
<dbReference type="Proteomes" id="UP001202550">
    <property type="component" value="Unassembled WGS sequence"/>
</dbReference>
<feature type="compositionally biased region" description="Basic residues" evidence="1">
    <location>
        <begin position="62"/>
        <end position="71"/>
    </location>
</feature>
<evidence type="ECO:0000256" key="1">
    <source>
        <dbReference type="SAM" id="MobiDB-lite"/>
    </source>
</evidence>
<reference evidence="2 3" key="1">
    <citation type="submission" date="2022-05" db="EMBL/GenBank/DDBJ databases">
        <title>Seasonal and diel survey of microbial diversity of the Tyrrhenian coast.</title>
        <authorList>
            <person name="Gattoni G."/>
            <person name="Corral P."/>
        </authorList>
    </citation>
    <scope>NUCLEOTIDE SEQUENCE [LARGE SCALE GENOMIC DNA]</scope>
    <source>
        <strain evidence="2 3">V10</strain>
    </source>
</reference>
<protein>
    <submittedName>
        <fullName evidence="2">Uncharacterized protein</fullName>
    </submittedName>
</protein>
<evidence type="ECO:0000313" key="3">
    <source>
        <dbReference type="Proteomes" id="UP001202550"/>
    </source>
</evidence>
<dbReference type="RefSeq" id="WP_249057948.1">
    <property type="nucleotide sequence ID" value="NZ_JALZWP010000006.1"/>
</dbReference>
<feature type="region of interest" description="Disordered" evidence="1">
    <location>
        <begin position="49"/>
        <end position="82"/>
    </location>
</feature>
<organism evidence="2 3">
    <name type="scientific">Roseinatronobacter domitianus</name>
    <dbReference type="NCBI Taxonomy" id="2940293"/>
    <lineage>
        <taxon>Bacteria</taxon>
        <taxon>Pseudomonadati</taxon>
        <taxon>Pseudomonadota</taxon>
        <taxon>Alphaproteobacteria</taxon>
        <taxon>Rhodobacterales</taxon>
        <taxon>Paracoccaceae</taxon>
        <taxon>Roseinatronobacter</taxon>
    </lineage>
</organism>
<accession>A0ABT0M176</accession>
<keyword evidence="3" id="KW-1185">Reference proteome</keyword>
<proteinExistence type="predicted"/>
<gene>
    <name evidence="2" type="ORF">M3N55_07695</name>
</gene>
<comment type="caution">
    <text evidence="2">The sequence shown here is derived from an EMBL/GenBank/DDBJ whole genome shotgun (WGS) entry which is preliminary data.</text>
</comment>
<dbReference type="EMBL" id="JALZWP010000006">
    <property type="protein sequence ID" value="MCL1628611.1"/>
    <property type="molecule type" value="Genomic_DNA"/>
</dbReference>
<sequence>MPSDPLTFWLKGSMFWATVFRAQHRAYLNMLCNMANTMPRESAAAVAAEAESLRRAAPKPTPLHRRPRVAKKPTPAAKTVPA</sequence>